<dbReference type="Proteomes" id="UP000499080">
    <property type="component" value="Unassembled WGS sequence"/>
</dbReference>
<evidence type="ECO:0000313" key="3">
    <source>
        <dbReference type="Proteomes" id="UP000499080"/>
    </source>
</evidence>
<accession>A0A4Y2QWE3</accession>
<proteinExistence type="predicted"/>
<dbReference type="EMBL" id="BGPR01015017">
    <property type="protein sequence ID" value="GBN67687.1"/>
    <property type="molecule type" value="Genomic_DNA"/>
</dbReference>
<comment type="caution">
    <text evidence="2">The sequence shown here is derived from an EMBL/GenBank/DDBJ whole genome shotgun (WGS) entry which is preliminary data.</text>
</comment>
<feature type="region of interest" description="Disordered" evidence="1">
    <location>
        <begin position="1"/>
        <end position="30"/>
    </location>
</feature>
<reference evidence="2 3" key="1">
    <citation type="journal article" date="2019" name="Sci. Rep.">
        <title>Orb-weaving spider Araneus ventricosus genome elucidates the spidroin gene catalogue.</title>
        <authorList>
            <person name="Kono N."/>
            <person name="Nakamura H."/>
            <person name="Ohtoshi R."/>
            <person name="Moran D.A.P."/>
            <person name="Shinohara A."/>
            <person name="Yoshida Y."/>
            <person name="Fujiwara M."/>
            <person name="Mori M."/>
            <person name="Tomita M."/>
            <person name="Arakawa K."/>
        </authorList>
    </citation>
    <scope>NUCLEOTIDE SEQUENCE [LARGE SCALE GENOMIC DNA]</scope>
</reference>
<organism evidence="2 3">
    <name type="scientific">Araneus ventricosus</name>
    <name type="common">Orbweaver spider</name>
    <name type="synonym">Epeira ventricosa</name>
    <dbReference type="NCBI Taxonomy" id="182803"/>
    <lineage>
        <taxon>Eukaryota</taxon>
        <taxon>Metazoa</taxon>
        <taxon>Ecdysozoa</taxon>
        <taxon>Arthropoda</taxon>
        <taxon>Chelicerata</taxon>
        <taxon>Arachnida</taxon>
        <taxon>Araneae</taxon>
        <taxon>Araneomorphae</taxon>
        <taxon>Entelegynae</taxon>
        <taxon>Araneoidea</taxon>
        <taxon>Araneidae</taxon>
        <taxon>Araneus</taxon>
    </lineage>
</organism>
<name>A0A4Y2QWE3_ARAVE</name>
<keyword evidence="3" id="KW-1185">Reference proteome</keyword>
<evidence type="ECO:0000256" key="1">
    <source>
        <dbReference type="SAM" id="MobiDB-lite"/>
    </source>
</evidence>
<dbReference type="AlphaFoldDB" id="A0A4Y2QWE3"/>
<sequence>MDVGNSAPVTLSFDDDEITEHTQGKDEDGTQTKKVACFIDRLYTGDNKQGFKGDVRLLRKDGDNIWRKRNGVPDSNFSLQQSCSASLQQV</sequence>
<gene>
    <name evidence="2" type="ORF">AVEN_52281_1</name>
</gene>
<evidence type="ECO:0000313" key="2">
    <source>
        <dbReference type="EMBL" id="GBN67687.1"/>
    </source>
</evidence>
<feature type="compositionally biased region" description="Basic and acidic residues" evidence="1">
    <location>
        <begin position="19"/>
        <end position="30"/>
    </location>
</feature>
<protein>
    <submittedName>
        <fullName evidence="2">Uncharacterized protein</fullName>
    </submittedName>
</protein>